<dbReference type="EMBL" id="CAJVQB010036068">
    <property type="protein sequence ID" value="CAG8823432.1"/>
    <property type="molecule type" value="Genomic_DNA"/>
</dbReference>
<sequence>MFKFNPVKYKINILKEIADFTSKDGNESLFNHYDKFKYESKGTNKSSIPFASDQFKTITVETSLYEQRNQNINFPISTIDNAILKKHSFCSNYKIRTINNLSQSLDFEVIKIIESLLSIHYNQFYKVPSPENLIIGLHYRGYSASDIEIKYSKFLSLRALKSKEVSDRLNQELKLKEASDRFNSTSKLNINHVILPKNKNIVLNYEAVDKIENYEDKKYTIDEKNYTIDEFLEYLLEQIKLSRKNNCHVKASFSLEYETIRKDILELQKGIEDFEIFYLKKEFGEYFDGIHSISDDKASIDFPVNDGNSM</sequence>
<comment type="caution">
    <text evidence="1">The sequence shown here is derived from an EMBL/GenBank/DDBJ whole genome shotgun (WGS) entry which is preliminary data.</text>
</comment>
<organism evidence="1 2">
    <name type="scientific">Gigaspora margarita</name>
    <dbReference type="NCBI Taxonomy" id="4874"/>
    <lineage>
        <taxon>Eukaryota</taxon>
        <taxon>Fungi</taxon>
        <taxon>Fungi incertae sedis</taxon>
        <taxon>Mucoromycota</taxon>
        <taxon>Glomeromycotina</taxon>
        <taxon>Glomeromycetes</taxon>
        <taxon>Diversisporales</taxon>
        <taxon>Gigasporaceae</taxon>
        <taxon>Gigaspora</taxon>
    </lineage>
</organism>
<gene>
    <name evidence="1" type="ORF">GMARGA_LOCUS28338</name>
</gene>
<protein>
    <submittedName>
        <fullName evidence="1">36950_t:CDS:1</fullName>
    </submittedName>
</protein>
<reference evidence="1 2" key="1">
    <citation type="submission" date="2021-06" db="EMBL/GenBank/DDBJ databases">
        <authorList>
            <person name="Kallberg Y."/>
            <person name="Tangrot J."/>
            <person name="Rosling A."/>
        </authorList>
    </citation>
    <scope>NUCLEOTIDE SEQUENCE [LARGE SCALE GENOMIC DNA]</scope>
    <source>
        <strain evidence="1 2">120-4 pot B 10/14</strain>
    </source>
</reference>
<accession>A0ABN7W9N3</accession>
<feature type="non-terminal residue" evidence="1">
    <location>
        <position position="310"/>
    </location>
</feature>
<keyword evidence="2" id="KW-1185">Reference proteome</keyword>
<proteinExistence type="predicted"/>
<dbReference type="Proteomes" id="UP000789901">
    <property type="component" value="Unassembled WGS sequence"/>
</dbReference>
<evidence type="ECO:0000313" key="2">
    <source>
        <dbReference type="Proteomes" id="UP000789901"/>
    </source>
</evidence>
<evidence type="ECO:0000313" key="1">
    <source>
        <dbReference type="EMBL" id="CAG8823432.1"/>
    </source>
</evidence>
<name>A0ABN7W9N3_GIGMA</name>